<dbReference type="InterPro" id="IPR051092">
    <property type="entry name" value="FYVE_RhoGEF_PH"/>
</dbReference>
<dbReference type="Gene3D" id="1.20.900.10">
    <property type="entry name" value="Dbl homology (DH) domain"/>
    <property type="match status" value="1"/>
</dbReference>
<name>X6M7A5_RETFI</name>
<proteinExistence type="predicted"/>
<feature type="compositionally biased region" description="Basic and acidic residues" evidence="1">
    <location>
        <begin position="271"/>
        <end position="280"/>
    </location>
</feature>
<evidence type="ECO:0000313" key="4">
    <source>
        <dbReference type="Proteomes" id="UP000023152"/>
    </source>
</evidence>
<dbReference type="Pfam" id="PF00621">
    <property type="entry name" value="RhoGEF"/>
    <property type="match status" value="1"/>
</dbReference>
<organism evidence="3 4">
    <name type="scientific">Reticulomyxa filosa</name>
    <dbReference type="NCBI Taxonomy" id="46433"/>
    <lineage>
        <taxon>Eukaryota</taxon>
        <taxon>Sar</taxon>
        <taxon>Rhizaria</taxon>
        <taxon>Retaria</taxon>
        <taxon>Foraminifera</taxon>
        <taxon>Monothalamids</taxon>
        <taxon>Reticulomyxidae</taxon>
        <taxon>Reticulomyxa</taxon>
    </lineage>
</organism>
<dbReference type="PANTHER" id="PTHR12673:SF263">
    <property type="entry name" value="PLECKSTRIN DOMAIN-CONTAINING PROTEIN"/>
    <property type="match status" value="1"/>
</dbReference>
<dbReference type="GO" id="GO:0005085">
    <property type="term" value="F:guanyl-nucleotide exchange factor activity"/>
    <property type="evidence" value="ECO:0007669"/>
    <property type="project" value="InterPro"/>
</dbReference>
<dbReference type="EMBL" id="ASPP01024020">
    <property type="protein sequence ID" value="ETO09526.1"/>
    <property type="molecule type" value="Genomic_DNA"/>
</dbReference>
<evidence type="ECO:0000259" key="2">
    <source>
        <dbReference type="PROSITE" id="PS50010"/>
    </source>
</evidence>
<accession>X6M7A5</accession>
<feature type="region of interest" description="Disordered" evidence="1">
    <location>
        <begin position="245"/>
        <end position="302"/>
    </location>
</feature>
<dbReference type="SUPFAM" id="SSF48065">
    <property type="entry name" value="DBL homology domain (DH-domain)"/>
    <property type="match status" value="1"/>
</dbReference>
<dbReference type="PROSITE" id="PS50010">
    <property type="entry name" value="DH_2"/>
    <property type="match status" value="1"/>
</dbReference>
<reference evidence="3 4" key="1">
    <citation type="journal article" date="2013" name="Curr. Biol.">
        <title>The Genome of the Foraminiferan Reticulomyxa filosa.</title>
        <authorList>
            <person name="Glockner G."/>
            <person name="Hulsmann N."/>
            <person name="Schleicher M."/>
            <person name="Noegel A.A."/>
            <person name="Eichinger L."/>
            <person name="Gallinger C."/>
            <person name="Pawlowski J."/>
            <person name="Sierra R."/>
            <person name="Euteneuer U."/>
            <person name="Pillet L."/>
            <person name="Moustafa A."/>
            <person name="Platzer M."/>
            <person name="Groth M."/>
            <person name="Szafranski K."/>
            <person name="Schliwa M."/>
        </authorList>
    </citation>
    <scope>NUCLEOTIDE SEQUENCE [LARGE SCALE GENOMIC DNA]</scope>
</reference>
<dbReference type="PANTHER" id="PTHR12673">
    <property type="entry name" value="FACIOGENITAL DYSPLASIA PROTEIN"/>
    <property type="match status" value="1"/>
</dbReference>
<feature type="compositionally biased region" description="Basic and acidic residues" evidence="1">
    <location>
        <begin position="351"/>
        <end position="365"/>
    </location>
</feature>
<dbReference type="InterPro" id="IPR000219">
    <property type="entry name" value="DH_dom"/>
</dbReference>
<comment type="caution">
    <text evidence="3">The sequence shown here is derived from an EMBL/GenBank/DDBJ whole genome shotgun (WGS) entry which is preliminary data.</text>
</comment>
<evidence type="ECO:0000256" key="1">
    <source>
        <dbReference type="SAM" id="MobiDB-lite"/>
    </source>
</evidence>
<sequence length="429" mass="50067">MAAPSTTLEHEAENGIFYAVQELAQTERGYLKSLNQLRRVLEQSKKQKRGEDEKHKHNETKHWDRNTSIKMLESKVLNEEKIHAYFLEILIINGIHYLLSENLERELDCWPSSQIPQLFLQFVQLLFTYFFCLFYNGIETILNECTYKKLCTSLFFLSNYHNSQKKKKKNEKKSTFYFKKKKKKKGKSYWPQKIENLLITPVQRIPRYKLLLAVLKNRHIFFFFFFFVEKKKEIIKLKSKIPKSKVEPSTPVENVATKNDNTQTANALNDSAREIEEQKSADTNTTVKENRRHKSKQLSANSDTWRHMHSNSLVITLTEEKPSNGMGSEAVTVASPSEAELEEDSNFEETASIKDKKERANSRDSIRSKHNLTLTISTNVNEEKTTTDITPVLSEPKTMSSQHENAILVTNSKVILFTHFFITKMYQYK</sequence>
<dbReference type="GO" id="GO:0005737">
    <property type="term" value="C:cytoplasm"/>
    <property type="evidence" value="ECO:0007669"/>
    <property type="project" value="TreeGrafter"/>
</dbReference>
<feature type="compositionally biased region" description="Polar residues" evidence="1">
    <location>
        <begin position="256"/>
        <end position="269"/>
    </location>
</feature>
<dbReference type="InterPro" id="IPR035899">
    <property type="entry name" value="DBL_dom_sf"/>
</dbReference>
<dbReference type="OrthoDB" id="8059989at2759"/>
<feature type="domain" description="DH" evidence="2">
    <location>
        <begin position="15"/>
        <end position="215"/>
    </location>
</feature>
<gene>
    <name evidence="3" type="ORF">RFI_27852</name>
</gene>
<dbReference type="AlphaFoldDB" id="X6M7A5"/>
<feature type="region of interest" description="Disordered" evidence="1">
    <location>
        <begin position="321"/>
        <end position="365"/>
    </location>
</feature>
<keyword evidence="4" id="KW-1185">Reference proteome</keyword>
<evidence type="ECO:0000313" key="3">
    <source>
        <dbReference type="EMBL" id="ETO09526.1"/>
    </source>
</evidence>
<protein>
    <recommendedName>
        <fullName evidence="2">DH domain-containing protein</fullName>
    </recommendedName>
</protein>
<dbReference type="Proteomes" id="UP000023152">
    <property type="component" value="Unassembled WGS sequence"/>
</dbReference>